<dbReference type="SUPFAM" id="SSF56784">
    <property type="entry name" value="HAD-like"/>
    <property type="match status" value="1"/>
</dbReference>
<dbReference type="Gene3D" id="1.20.910.10">
    <property type="entry name" value="Heme oxygenase-like"/>
    <property type="match status" value="1"/>
</dbReference>
<evidence type="ECO:0000256" key="1">
    <source>
        <dbReference type="SAM" id="MobiDB-lite"/>
    </source>
</evidence>
<evidence type="ECO:0000313" key="3">
    <source>
        <dbReference type="EMBL" id="KAK3263101.1"/>
    </source>
</evidence>
<dbReference type="InterPro" id="IPR036412">
    <property type="entry name" value="HAD-like_sf"/>
</dbReference>
<accession>A0AAE0KWA5</accession>
<feature type="domain" description="Thiaminase-2/PQQC" evidence="2">
    <location>
        <begin position="19"/>
        <end position="184"/>
    </location>
</feature>
<dbReference type="InterPro" id="IPR016084">
    <property type="entry name" value="Haem_Oase-like_multi-hlx"/>
</dbReference>
<proteinExistence type="predicted"/>
<dbReference type="GO" id="GO:0006772">
    <property type="term" value="P:thiamine metabolic process"/>
    <property type="evidence" value="ECO:0007669"/>
    <property type="project" value="UniProtKB-ARBA"/>
</dbReference>
<evidence type="ECO:0000259" key="2">
    <source>
        <dbReference type="Pfam" id="PF03070"/>
    </source>
</evidence>
<evidence type="ECO:0000313" key="4">
    <source>
        <dbReference type="Proteomes" id="UP001190700"/>
    </source>
</evidence>
<dbReference type="InterPro" id="IPR023214">
    <property type="entry name" value="HAD_sf"/>
</dbReference>
<organism evidence="3 4">
    <name type="scientific">Cymbomonas tetramitiformis</name>
    <dbReference type="NCBI Taxonomy" id="36881"/>
    <lineage>
        <taxon>Eukaryota</taxon>
        <taxon>Viridiplantae</taxon>
        <taxon>Chlorophyta</taxon>
        <taxon>Pyramimonadophyceae</taxon>
        <taxon>Pyramimonadales</taxon>
        <taxon>Pyramimonadaceae</taxon>
        <taxon>Cymbomonas</taxon>
    </lineage>
</organism>
<comment type="caution">
    <text evidence="3">The sequence shown here is derived from an EMBL/GenBank/DDBJ whole genome shotgun (WGS) entry which is preliminary data.</text>
</comment>
<dbReference type="GO" id="GO:0005829">
    <property type="term" value="C:cytosol"/>
    <property type="evidence" value="ECO:0007669"/>
    <property type="project" value="TreeGrafter"/>
</dbReference>
<dbReference type="InterPro" id="IPR050967">
    <property type="entry name" value="Thiamine_Salvage_TenA"/>
</dbReference>
<protein>
    <recommendedName>
        <fullName evidence="2">Thiaminase-2/PQQC domain-containing protein</fullName>
    </recommendedName>
</protein>
<dbReference type="Gene3D" id="3.40.50.1000">
    <property type="entry name" value="HAD superfamily/HAD-like"/>
    <property type="match status" value="1"/>
</dbReference>
<gene>
    <name evidence="3" type="ORF">CYMTET_28076</name>
</gene>
<sequence length="703" mass="74127">MASLSESFWADSSALTYAALHHPFVVGIGAGTLPLPTFQAFILEDAFFLTAFAKAYAFALTKCSDSTLVVNLASLLQGVRGELEMHGSYAEKWGVQLNSEAEPNSATTAYSCFLLDTANSASTASILAAMAPCMRLYQYLGERLTQAVQASGRHDHPYVEWISTYSTPEFARLVQKMEESLNLAASLEMSGKGGATTTSPSTLRSLYMQAMACELAFFDAQPGTPLLGPNVALLCTDFDGTCTQDDTLALLPALAAEAARGGARPPAMARESGAEEPSPRTAEEVEAAWVTLKKNYASGYEAVESLLLEAETRLANGEAPKVTGIYDVAGLNSFLSVLSNFEVAANEAVVRSRVLAGIPMEDIAATAAALALRPGCLQLLPHLKDAGVPVRVLSVNWSAELICAALELPAAAIAPPLPAAPVPEPAVSGPPARAGRGDGRWWACLTPWSEPVASAHATNAPRRHAPDASAPSVQVLANDLEVNLGWSTGNLLLSMQTPLDKGNAFNKMLKSFPATKGLRVYVGDSTTDLPALLAADVGIVIGESPSLRRVVAAFQLRLEPLICAAVDCTAAAWRWSSAGTGRLFTVTCWQEIVVFFGFRGIPAALPTSSIAMPAQGVEKAQSRVDVTLCAVTGVAAHSMLDAVGAAIAGGATLVQIQSGRVLEEQIQGRGEFWGSRSKGAGRVLGGADPRERGEHRRIMQLRF</sequence>
<dbReference type="EMBL" id="LGRX02015715">
    <property type="protein sequence ID" value="KAK3263101.1"/>
    <property type="molecule type" value="Genomic_DNA"/>
</dbReference>
<feature type="region of interest" description="Disordered" evidence="1">
    <location>
        <begin position="262"/>
        <end position="281"/>
    </location>
</feature>
<dbReference type="Proteomes" id="UP001190700">
    <property type="component" value="Unassembled WGS sequence"/>
</dbReference>
<dbReference type="SUPFAM" id="SSF48613">
    <property type="entry name" value="Heme oxygenase-like"/>
    <property type="match status" value="1"/>
</dbReference>
<name>A0AAE0KWA5_9CHLO</name>
<dbReference type="Pfam" id="PF03070">
    <property type="entry name" value="TENA_THI-4"/>
    <property type="match status" value="1"/>
</dbReference>
<feature type="compositionally biased region" description="Low complexity" evidence="1">
    <location>
        <begin position="262"/>
        <end position="271"/>
    </location>
</feature>
<keyword evidence="4" id="KW-1185">Reference proteome</keyword>
<dbReference type="InterPro" id="IPR004305">
    <property type="entry name" value="Thiaminase-2/PQQC"/>
</dbReference>
<dbReference type="PANTHER" id="PTHR43198:SF2">
    <property type="entry name" value="SI:CH1073-67J19.1-RELATED"/>
    <property type="match status" value="1"/>
</dbReference>
<reference evidence="3 4" key="1">
    <citation type="journal article" date="2015" name="Genome Biol. Evol.">
        <title>Comparative Genomics of a Bacterivorous Green Alga Reveals Evolutionary Causalities and Consequences of Phago-Mixotrophic Mode of Nutrition.</title>
        <authorList>
            <person name="Burns J.A."/>
            <person name="Paasch A."/>
            <person name="Narechania A."/>
            <person name="Kim E."/>
        </authorList>
    </citation>
    <scope>NUCLEOTIDE SEQUENCE [LARGE SCALE GENOMIC DNA]</scope>
    <source>
        <strain evidence="3 4">PLY_AMNH</strain>
    </source>
</reference>
<dbReference type="AlphaFoldDB" id="A0AAE0KWA5"/>
<dbReference type="CDD" id="cd19368">
    <property type="entry name" value="TenA_C_AtTH2-like"/>
    <property type="match status" value="1"/>
</dbReference>
<dbReference type="PANTHER" id="PTHR43198">
    <property type="entry name" value="BIFUNCTIONAL TH2 PROTEIN"/>
    <property type="match status" value="1"/>
</dbReference>